<dbReference type="SUPFAM" id="SSF103481">
    <property type="entry name" value="Multidrug resistance efflux transporter EmrE"/>
    <property type="match status" value="2"/>
</dbReference>
<feature type="transmembrane region" description="Helical" evidence="6">
    <location>
        <begin position="134"/>
        <end position="153"/>
    </location>
</feature>
<evidence type="ECO:0000313" key="9">
    <source>
        <dbReference type="Proteomes" id="UP001595796"/>
    </source>
</evidence>
<feature type="transmembrane region" description="Helical" evidence="6">
    <location>
        <begin position="74"/>
        <end position="96"/>
    </location>
</feature>
<feature type="transmembrane region" description="Helical" evidence="6">
    <location>
        <begin position="43"/>
        <end position="62"/>
    </location>
</feature>
<organism evidence="8 9">
    <name type="scientific">Flaviflagellibacter deserti</name>
    <dbReference type="NCBI Taxonomy" id="2267266"/>
    <lineage>
        <taxon>Bacteria</taxon>
        <taxon>Pseudomonadati</taxon>
        <taxon>Pseudomonadota</taxon>
        <taxon>Alphaproteobacteria</taxon>
        <taxon>Hyphomicrobiales</taxon>
        <taxon>Flaviflagellibacter</taxon>
    </lineage>
</organism>
<dbReference type="EMBL" id="JBHSJF010000001">
    <property type="protein sequence ID" value="MFC5066450.1"/>
    <property type="molecule type" value="Genomic_DNA"/>
</dbReference>
<dbReference type="PANTHER" id="PTHR42920:SF11">
    <property type="entry name" value="INNER MEMBRANE PROTEIN YTFF"/>
    <property type="match status" value="1"/>
</dbReference>
<dbReference type="RefSeq" id="WP_114955579.1">
    <property type="nucleotide sequence ID" value="NZ_JBHSJF010000001.1"/>
</dbReference>
<reference evidence="9" key="1">
    <citation type="journal article" date="2019" name="Int. J. Syst. Evol. Microbiol.">
        <title>The Global Catalogue of Microorganisms (GCM) 10K type strain sequencing project: providing services to taxonomists for standard genome sequencing and annotation.</title>
        <authorList>
            <consortium name="The Broad Institute Genomics Platform"/>
            <consortium name="The Broad Institute Genome Sequencing Center for Infectious Disease"/>
            <person name="Wu L."/>
            <person name="Ma J."/>
        </authorList>
    </citation>
    <scope>NUCLEOTIDE SEQUENCE [LARGE SCALE GENOMIC DNA]</scope>
    <source>
        <strain evidence="9">CGMCC 1.16444</strain>
    </source>
</reference>
<feature type="transmembrane region" description="Helical" evidence="6">
    <location>
        <begin position="193"/>
        <end position="214"/>
    </location>
</feature>
<evidence type="ECO:0000256" key="5">
    <source>
        <dbReference type="ARBA" id="ARBA00023136"/>
    </source>
</evidence>
<sequence length="310" mass="33541">MSTPPRSPAGIFDRPYLLLVLTQLLWAGNIVLGRVAAGEIPPLMLAFLRWSIAAAIILPIAWPRIRRDWPVIKANAPLLLLLSATGIAAYNTLAYWGLNYTTALNILLLQSIGPLIVALWSFALFRERLTNGQLFGILTSLFGVVTIICHGDFTHLASLTFNVGDLMNLVALSIYGVYTVMLRKRPKMDHVGFLAITVAGGALMLAPIAALEFASGARMDVNPGTLSIVFYVGIFPSLVAYTMFVRAVDLVGANRASPFFHLIPVFGAILAIVFLGEDFQLFHAIGFALVISGVVIATLKAKRPLADQPV</sequence>
<evidence type="ECO:0000256" key="2">
    <source>
        <dbReference type="ARBA" id="ARBA00022475"/>
    </source>
</evidence>
<feature type="transmembrane region" description="Helical" evidence="6">
    <location>
        <begin position="102"/>
        <end position="122"/>
    </location>
</feature>
<keyword evidence="5 6" id="KW-0472">Membrane</keyword>
<feature type="transmembrane region" description="Helical" evidence="6">
    <location>
        <begin position="281"/>
        <end position="299"/>
    </location>
</feature>
<evidence type="ECO:0000256" key="4">
    <source>
        <dbReference type="ARBA" id="ARBA00022989"/>
    </source>
</evidence>
<keyword evidence="4 6" id="KW-1133">Transmembrane helix</keyword>
<dbReference type="Pfam" id="PF00892">
    <property type="entry name" value="EamA"/>
    <property type="match status" value="2"/>
</dbReference>
<dbReference type="InterPro" id="IPR037185">
    <property type="entry name" value="EmrE-like"/>
</dbReference>
<dbReference type="InterPro" id="IPR000620">
    <property type="entry name" value="EamA_dom"/>
</dbReference>
<proteinExistence type="predicted"/>
<gene>
    <name evidence="8" type="ORF">ACFPFW_00295</name>
</gene>
<feature type="transmembrane region" description="Helical" evidence="6">
    <location>
        <begin position="159"/>
        <end position="181"/>
    </location>
</feature>
<name>A0ABV9YU95_9HYPH</name>
<feature type="transmembrane region" description="Helical" evidence="6">
    <location>
        <begin position="256"/>
        <end position="275"/>
    </location>
</feature>
<keyword evidence="9" id="KW-1185">Reference proteome</keyword>
<evidence type="ECO:0000313" key="8">
    <source>
        <dbReference type="EMBL" id="MFC5066450.1"/>
    </source>
</evidence>
<evidence type="ECO:0000256" key="6">
    <source>
        <dbReference type="SAM" id="Phobius"/>
    </source>
</evidence>
<dbReference type="PANTHER" id="PTHR42920">
    <property type="entry name" value="OS03G0707200 PROTEIN-RELATED"/>
    <property type="match status" value="1"/>
</dbReference>
<comment type="caution">
    <text evidence="8">The sequence shown here is derived from an EMBL/GenBank/DDBJ whole genome shotgun (WGS) entry which is preliminary data.</text>
</comment>
<evidence type="ECO:0000256" key="3">
    <source>
        <dbReference type="ARBA" id="ARBA00022692"/>
    </source>
</evidence>
<dbReference type="Proteomes" id="UP001595796">
    <property type="component" value="Unassembled WGS sequence"/>
</dbReference>
<accession>A0ABV9YU95</accession>
<keyword evidence="3 6" id="KW-0812">Transmembrane</keyword>
<feature type="transmembrane region" description="Helical" evidence="6">
    <location>
        <begin position="226"/>
        <end position="244"/>
    </location>
</feature>
<evidence type="ECO:0000256" key="1">
    <source>
        <dbReference type="ARBA" id="ARBA00004651"/>
    </source>
</evidence>
<feature type="domain" description="EamA" evidence="7">
    <location>
        <begin position="16"/>
        <end position="148"/>
    </location>
</feature>
<dbReference type="InterPro" id="IPR051258">
    <property type="entry name" value="Diverse_Substrate_Transporter"/>
</dbReference>
<protein>
    <submittedName>
        <fullName evidence="8">DMT family transporter</fullName>
    </submittedName>
</protein>
<feature type="domain" description="EamA" evidence="7">
    <location>
        <begin position="164"/>
        <end position="298"/>
    </location>
</feature>
<comment type="subcellular location">
    <subcellularLocation>
        <location evidence="1">Cell membrane</location>
        <topology evidence="1">Multi-pass membrane protein</topology>
    </subcellularLocation>
</comment>
<keyword evidence="2" id="KW-1003">Cell membrane</keyword>
<evidence type="ECO:0000259" key="7">
    <source>
        <dbReference type="Pfam" id="PF00892"/>
    </source>
</evidence>